<name>A0ABV4CIE8_9PSEU</name>
<proteinExistence type="predicted"/>
<comment type="caution">
    <text evidence="1">The sequence shown here is derived from an EMBL/GenBank/DDBJ whole genome shotgun (WGS) entry which is preliminary data.</text>
</comment>
<accession>A0ABV4CIE8</accession>
<dbReference type="Proteomes" id="UP001564626">
    <property type="component" value="Unassembled WGS sequence"/>
</dbReference>
<sequence length="58" mass="6526">MAGKKQDRIDPAWPQVADGEHPFTELLTDKQGALSPFGELAFPLDVVPYEHPETHRNK</sequence>
<reference evidence="1 2" key="1">
    <citation type="submission" date="2024-08" db="EMBL/GenBank/DDBJ databases">
        <title>Genome mining of Saccharopolyspora cebuensis PGLac3 from Nigerian medicinal plant.</title>
        <authorList>
            <person name="Ezeobiora C.E."/>
            <person name="Igbokwe N.H."/>
            <person name="Amin D.H."/>
            <person name="Mendie U.E."/>
        </authorList>
    </citation>
    <scope>NUCLEOTIDE SEQUENCE [LARGE SCALE GENOMIC DNA]</scope>
    <source>
        <strain evidence="1 2">PGLac3</strain>
    </source>
</reference>
<dbReference type="EMBL" id="JBGEHV010000027">
    <property type="protein sequence ID" value="MEY8040875.1"/>
    <property type="molecule type" value="Genomic_DNA"/>
</dbReference>
<organism evidence="1 2">
    <name type="scientific">Saccharopolyspora cebuensis</name>
    <dbReference type="NCBI Taxonomy" id="418759"/>
    <lineage>
        <taxon>Bacteria</taxon>
        <taxon>Bacillati</taxon>
        <taxon>Actinomycetota</taxon>
        <taxon>Actinomycetes</taxon>
        <taxon>Pseudonocardiales</taxon>
        <taxon>Pseudonocardiaceae</taxon>
        <taxon>Saccharopolyspora</taxon>
    </lineage>
</organism>
<dbReference type="RefSeq" id="WP_345368129.1">
    <property type="nucleotide sequence ID" value="NZ_BAABII010000026.1"/>
</dbReference>
<protein>
    <submittedName>
        <fullName evidence="1">Uncharacterized protein</fullName>
    </submittedName>
</protein>
<evidence type="ECO:0000313" key="2">
    <source>
        <dbReference type="Proteomes" id="UP001564626"/>
    </source>
</evidence>
<keyword evidence="2" id="KW-1185">Reference proteome</keyword>
<gene>
    <name evidence="1" type="ORF">AB8O55_15810</name>
</gene>
<evidence type="ECO:0000313" key="1">
    <source>
        <dbReference type="EMBL" id="MEY8040875.1"/>
    </source>
</evidence>